<dbReference type="EMBL" id="AMZH03013901">
    <property type="protein sequence ID" value="RRT48526.1"/>
    <property type="molecule type" value="Genomic_DNA"/>
</dbReference>
<feature type="compositionally biased region" description="Basic and acidic residues" evidence="1">
    <location>
        <begin position="94"/>
        <end position="105"/>
    </location>
</feature>
<reference evidence="2 3" key="1">
    <citation type="journal article" date="2014" name="Agronomy (Basel)">
        <title>A Draft Genome Sequence for Ensete ventricosum, the Drought-Tolerant Tree Against Hunger.</title>
        <authorList>
            <person name="Harrison J."/>
            <person name="Moore K.A."/>
            <person name="Paszkiewicz K."/>
            <person name="Jones T."/>
            <person name="Grant M."/>
            <person name="Ambacheew D."/>
            <person name="Muzemil S."/>
            <person name="Studholme D.J."/>
        </authorList>
    </citation>
    <scope>NUCLEOTIDE SEQUENCE [LARGE SCALE GENOMIC DNA]</scope>
</reference>
<organism evidence="2 3">
    <name type="scientific">Ensete ventricosum</name>
    <name type="common">Abyssinian banana</name>
    <name type="synonym">Musa ensete</name>
    <dbReference type="NCBI Taxonomy" id="4639"/>
    <lineage>
        <taxon>Eukaryota</taxon>
        <taxon>Viridiplantae</taxon>
        <taxon>Streptophyta</taxon>
        <taxon>Embryophyta</taxon>
        <taxon>Tracheophyta</taxon>
        <taxon>Spermatophyta</taxon>
        <taxon>Magnoliopsida</taxon>
        <taxon>Liliopsida</taxon>
        <taxon>Zingiberales</taxon>
        <taxon>Musaceae</taxon>
        <taxon>Ensete</taxon>
    </lineage>
</organism>
<protein>
    <submittedName>
        <fullName evidence="2">Uncharacterized protein</fullName>
    </submittedName>
</protein>
<proteinExistence type="predicted"/>
<sequence>MPKRTELYRHTVPYQPNLSTLIRKAAADQVYLVLLQNEDLVPEDKIERALEVVTEICWEGALDEAKNGRSKLYEVIGLEDSGPSHVVRRNRVPSKGDERKMKATDENESYSSLVGFSGF</sequence>
<feature type="compositionally biased region" description="Polar residues" evidence="1">
    <location>
        <begin position="109"/>
        <end position="119"/>
    </location>
</feature>
<accession>A0A426Y9Z9</accession>
<feature type="region of interest" description="Disordered" evidence="1">
    <location>
        <begin position="84"/>
        <end position="119"/>
    </location>
</feature>
<dbReference type="AlphaFoldDB" id="A0A426Y9Z9"/>
<dbReference type="Proteomes" id="UP000287651">
    <property type="component" value="Unassembled WGS sequence"/>
</dbReference>
<name>A0A426Y9Z9_ENSVE</name>
<comment type="caution">
    <text evidence="2">The sequence shown here is derived from an EMBL/GenBank/DDBJ whole genome shotgun (WGS) entry which is preliminary data.</text>
</comment>
<evidence type="ECO:0000313" key="3">
    <source>
        <dbReference type="Proteomes" id="UP000287651"/>
    </source>
</evidence>
<evidence type="ECO:0000256" key="1">
    <source>
        <dbReference type="SAM" id="MobiDB-lite"/>
    </source>
</evidence>
<evidence type="ECO:0000313" key="2">
    <source>
        <dbReference type="EMBL" id="RRT48526.1"/>
    </source>
</evidence>
<gene>
    <name evidence="2" type="ORF">B296_00041913</name>
</gene>